<evidence type="ECO:0000313" key="4">
    <source>
        <dbReference type="EMBL" id="BBU68477.1"/>
    </source>
</evidence>
<dbReference type="AlphaFoldDB" id="A0A679I7U9"/>
<sequence length="259" mass="28265">MKPLLSSMRGSIGIITMNNDAHRNVLCEAFFEQLTDLLETFRENRARVVILRANPGVHVWSAGHDVNELPPAGQDPLHWAEILPSMTRAIHNFPAPVIAMIEGTVWGGACELALACDIVVAASGTTFALTPARLGIPYNINGLSTFTRSLTPQLLKELLFTAAPMPAERLASAGAINHVVPTATLESFCLSLAEQIQSNAPLTIRTTKEMMNVLLGARDLSASEFERLEELRKDVYNSTDYAEGLDAIRNKRKPNFIGS</sequence>
<gene>
    <name evidence="4" type="primary">ygfG</name>
    <name evidence="4" type="ORF">ICHIAU1_07600</name>
</gene>
<comment type="similarity">
    <text evidence="1 3">Belongs to the enoyl-CoA hydratase/isomerase family.</text>
</comment>
<keyword evidence="5" id="KW-1185">Reference proteome</keyword>
<dbReference type="SUPFAM" id="SSF52096">
    <property type="entry name" value="ClpP/crotonase"/>
    <property type="match status" value="1"/>
</dbReference>
<dbReference type="CDD" id="cd06558">
    <property type="entry name" value="crotonase-like"/>
    <property type="match status" value="1"/>
</dbReference>
<dbReference type="GO" id="GO:0016829">
    <property type="term" value="F:lyase activity"/>
    <property type="evidence" value="ECO:0007669"/>
    <property type="project" value="UniProtKB-KW"/>
</dbReference>
<evidence type="ECO:0000313" key="5">
    <source>
        <dbReference type="Proteomes" id="UP000463961"/>
    </source>
</evidence>
<dbReference type="InterPro" id="IPR014748">
    <property type="entry name" value="Enoyl-CoA_hydra_C"/>
</dbReference>
<evidence type="ECO:0000256" key="1">
    <source>
        <dbReference type="ARBA" id="ARBA00005254"/>
    </source>
</evidence>
<dbReference type="Gene3D" id="3.90.226.10">
    <property type="entry name" value="2-enoyl-CoA Hydratase, Chain A, domain 1"/>
    <property type="match status" value="1"/>
</dbReference>
<dbReference type="InterPro" id="IPR001753">
    <property type="entry name" value="Enoyl-CoA_hydra/iso"/>
</dbReference>
<dbReference type="OrthoDB" id="2862111at2"/>
<dbReference type="NCBIfam" id="NF008506">
    <property type="entry name" value="PRK11423.1"/>
    <property type="match status" value="1"/>
</dbReference>
<dbReference type="InterPro" id="IPR018376">
    <property type="entry name" value="Enoyl-CoA_hyd/isom_CS"/>
</dbReference>
<dbReference type="Proteomes" id="UP000463961">
    <property type="component" value="Chromosome"/>
</dbReference>
<protein>
    <submittedName>
        <fullName evidence="4">Methylmalonyl-CoA decarboxylase</fullName>
    </submittedName>
</protein>
<dbReference type="GO" id="GO:0006635">
    <property type="term" value="P:fatty acid beta-oxidation"/>
    <property type="evidence" value="ECO:0007669"/>
    <property type="project" value="TreeGrafter"/>
</dbReference>
<evidence type="ECO:0000256" key="2">
    <source>
        <dbReference type="ARBA" id="ARBA00023239"/>
    </source>
</evidence>
<dbReference type="EMBL" id="AP022345">
    <property type="protein sequence ID" value="BBU68477.1"/>
    <property type="molecule type" value="Genomic_DNA"/>
</dbReference>
<name>A0A679I7U9_9RHOO</name>
<keyword evidence="2" id="KW-0456">Lyase</keyword>
<dbReference type="PANTHER" id="PTHR11941">
    <property type="entry name" value="ENOYL-COA HYDRATASE-RELATED"/>
    <property type="match status" value="1"/>
</dbReference>
<dbReference type="Pfam" id="PF00378">
    <property type="entry name" value="ECH_1"/>
    <property type="match status" value="1"/>
</dbReference>
<dbReference type="PANTHER" id="PTHR11941:SF54">
    <property type="entry name" value="ENOYL-COA HYDRATASE, MITOCHONDRIAL"/>
    <property type="match status" value="1"/>
</dbReference>
<reference evidence="5" key="1">
    <citation type="submission" date="2020-01" db="EMBL/GenBank/DDBJ databases">
        <title>Phosphoaccumulans saitamaens gen. nov., sp. nov., a polyphosphate accumulating bacterium isolated from surface river water.</title>
        <authorList>
            <person name="Watanabe K."/>
            <person name="Suda W."/>
        </authorList>
    </citation>
    <scope>NUCLEOTIDE SEQUENCE [LARGE SCALE GENOMIC DNA]</scope>
    <source>
        <strain evidence="5">ICHIAU1</strain>
    </source>
</reference>
<evidence type="ECO:0000256" key="3">
    <source>
        <dbReference type="RuleBase" id="RU003707"/>
    </source>
</evidence>
<dbReference type="PROSITE" id="PS00166">
    <property type="entry name" value="ENOYL_COA_HYDRATASE"/>
    <property type="match status" value="1"/>
</dbReference>
<dbReference type="InterPro" id="IPR029045">
    <property type="entry name" value="ClpP/crotonase-like_dom_sf"/>
</dbReference>
<dbReference type="RefSeq" id="WP_162050737.1">
    <property type="nucleotide sequence ID" value="NZ_AP019011.1"/>
</dbReference>
<organism evidence="4 5">
    <name type="scientific">Fluviibacter phosphoraccumulans</name>
    <dbReference type="NCBI Taxonomy" id="1751046"/>
    <lineage>
        <taxon>Bacteria</taxon>
        <taxon>Pseudomonadati</taxon>
        <taxon>Pseudomonadota</taxon>
        <taxon>Betaproteobacteria</taxon>
        <taxon>Rhodocyclales</taxon>
        <taxon>Fluviibacteraceae</taxon>
        <taxon>Fluviibacter</taxon>
    </lineage>
</organism>
<proteinExistence type="inferred from homology"/>
<dbReference type="Gene3D" id="1.10.12.10">
    <property type="entry name" value="Lyase 2-enoyl-coa Hydratase, Chain A, domain 2"/>
    <property type="match status" value="1"/>
</dbReference>
<accession>A0A679I7U9</accession>